<dbReference type="InterPro" id="IPR011032">
    <property type="entry name" value="GroES-like_sf"/>
</dbReference>
<dbReference type="Gene3D" id="3.40.50.720">
    <property type="entry name" value="NAD(P)-binding Rossmann-like Domain"/>
    <property type="match status" value="1"/>
</dbReference>
<keyword evidence="1" id="KW-0521">NADP</keyword>
<evidence type="ECO:0000256" key="3">
    <source>
        <dbReference type="ARBA" id="ARBA00023277"/>
    </source>
</evidence>
<keyword evidence="2" id="KW-0560">Oxidoreductase</keyword>
<dbReference type="PATRIC" id="fig|1006006.8.peg.1498"/>
<name>F4FZ35_METCR</name>
<dbReference type="GO" id="GO:0030554">
    <property type="term" value="F:adenyl nucleotide binding"/>
    <property type="evidence" value="ECO:0007669"/>
    <property type="project" value="UniProtKB-ARBA"/>
</dbReference>
<dbReference type="InterPro" id="IPR013149">
    <property type="entry name" value="ADH-like_C"/>
</dbReference>
<dbReference type="InterPro" id="IPR036291">
    <property type="entry name" value="NAD(P)-bd_dom_sf"/>
</dbReference>
<dbReference type="eggNOG" id="arCOG01457">
    <property type="taxonomic scope" value="Archaea"/>
</dbReference>
<feature type="domain" description="Alcohol dehydrogenase-like C-terminal" evidence="4">
    <location>
        <begin position="118"/>
        <end position="241"/>
    </location>
</feature>
<evidence type="ECO:0000259" key="5">
    <source>
        <dbReference type="Pfam" id="PF08240"/>
    </source>
</evidence>
<dbReference type="GO" id="GO:0051262">
    <property type="term" value="P:protein tetramerization"/>
    <property type="evidence" value="ECO:0007669"/>
    <property type="project" value="UniProtKB-ARBA"/>
</dbReference>
<dbReference type="InterPro" id="IPR050129">
    <property type="entry name" value="Zn_alcohol_dh"/>
</dbReference>
<protein>
    <submittedName>
        <fullName evidence="6">Alcohol dehydrogenase</fullName>
    </submittedName>
</protein>
<dbReference type="Gene3D" id="3.90.180.10">
    <property type="entry name" value="Medium-chain alcohol dehydrogenases, catalytic domain"/>
    <property type="match status" value="1"/>
</dbReference>
<dbReference type="EMBL" id="CP002656">
    <property type="protein sequence ID" value="AEB95605.1"/>
    <property type="molecule type" value="Genomic_DNA"/>
</dbReference>
<dbReference type="GO" id="GO:0043168">
    <property type="term" value="F:anion binding"/>
    <property type="evidence" value="ECO:0007669"/>
    <property type="project" value="UniProtKB-ARBA"/>
</dbReference>
<dbReference type="PANTHER" id="PTHR43401:SF4">
    <property type="entry name" value="D-ARABINOSE 1-DEHYDROGENASE (NADP(+))"/>
    <property type="match status" value="1"/>
</dbReference>
<dbReference type="STRING" id="1006006.Mcup_1502"/>
<evidence type="ECO:0000256" key="1">
    <source>
        <dbReference type="ARBA" id="ARBA00022857"/>
    </source>
</evidence>
<evidence type="ECO:0000313" key="7">
    <source>
        <dbReference type="Proteomes" id="UP000007812"/>
    </source>
</evidence>
<dbReference type="AlphaFoldDB" id="F4FZ35"/>
<evidence type="ECO:0000313" key="6">
    <source>
        <dbReference type="EMBL" id="AEB95605.1"/>
    </source>
</evidence>
<accession>F4FZ35</accession>
<proteinExistence type="predicted"/>
<evidence type="ECO:0000259" key="4">
    <source>
        <dbReference type="Pfam" id="PF00107"/>
    </source>
</evidence>
<evidence type="ECO:0000256" key="2">
    <source>
        <dbReference type="ARBA" id="ARBA00023002"/>
    </source>
</evidence>
<dbReference type="PANTHER" id="PTHR43401">
    <property type="entry name" value="L-THREONINE 3-DEHYDROGENASE"/>
    <property type="match status" value="1"/>
</dbReference>
<organism evidence="6 7">
    <name type="scientific">Metallosphaera cuprina (strain Ar-4)</name>
    <dbReference type="NCBI Taxonomy" id="1006006"/>
    <lineage>
        <taxon>Archaea</taxon>
        <taxon>Thermoproteota</taxon>
        <taxon>Thermoprotei</taxon>
        <taxon>Sulfolobales</taxon>
        <taxon>Sulfolobaceae</taxon>
        <taxon>Metallosphaera</taxon>
    </lineage>
</organism>
<dbReference type="InterPro" id="IPR013154">
    <property type="entry name" value="ADH-like_N"/>
</dbReference>
<dbReference type="Proteomes" id="UP000007812">
    <property type="component" value="Chromosome"/>
</dbReference>
<keyword evidence="7" id="KW-1185">Reference proteome</keyword>
<dbReference type="Pfam" id="PF00107">
    <property type="entry name" value="ADH_zinc_N"/>
    <property type="match status" value="1"/>
</dbReference>
<dbReference type="KEGG" id="mcn:Mcup_1502"/>
<gene>
    <name evidence="6" type="ordered locus">Mcup_1502</name>
</gene>
<reference evidence="6 7" key="1">
    <citation type="journal article" date="2011" name="J. Bacteriol.">
        <title>Complete genome sequence of Metallosphaera cuprina, a metal sulfide-oxidizing archaeon from a hot spring.</title>
        <authorList>
            <person name="Liu L.J."/>
            <person name="You X.Y."/>
            <person name="Zheng H."/>
            <person name="Wang S."/>
            <person name="Jiang C.Y."/>
            <person name="Liu S.J."/>
        </authorList>
    </citation>
    <scope>NUCLEOTIDE SEQUENCE [LARGE SCALE GENOMIC DNA]</scope>
    <source>
        <strain evidence="6 7">Ar-4</strain>
    </source>
</reference>
<dbReference type="HOGENOM" id="CLU_026673_11_2_2"/>
<feature type="domain" description="Alcohol dehydrogenase-like N-terminal" evidence="5">
    <location>
        <begin position="9"/>
        <end position="73"/>
    </location>
</feature>
<sequence>MGEWTWDLSLKLPLVLGHEISVVNEDKTYLVYNARGCGLCKQCRRGENQFCEKLNVLGVNMNGGFAEYVDVTGFPLVPVKGNPIDATPLADAGVTAMNSVDGIEQGSKVAVLGTGEVAMISIQLLRNEGAEVWVVGRNQAKLRKAKELGADEIVYTGGEYSTDLSAFATSNKFDVIIDYVGSQYTLRDLPWLLRRTGELRVVGEFGGELTLPEQLLVLRGLKVRGILYGSLEQMKRVVRLYETGKLKTLALPYSIKEINSAIIDLIQGRVIGRPVIYPGS</sequence>
<keyword evidence="3" id="KW-0119">Carbohydrate metabolism</keyword>
<dbReference type="GO" id="GO:0016491">
    <property type="term" value="F:oxidoreductase activity"/>
    <property type="evidence" value="ECO:0007669"/>
    <property type="project" value="UniProtKB-KW"/>
</dbReference>
<dbReference type="SUPFAM" id="SSF51735">
    <property type="entry name" value="NAD(P)-binding Rossmann-fold domains"/>
    <property type="match status" value="1"/>
</dbReference>
<dbReference type="SUPFAM" id="SSF50129">
    <property type="entry name" value="GroES-like"/>
    <property type="match status" value="1"/>
</dbReference>
<dbReference type="Pfam" id="PF08240">
    <property type="entry name" value="ADH_N"/>
    <property type="match status" value="1"/>
</dbReference>